<dbReference type="PANTHER" id="PTHR48090:SF7">
    <property type="entry name" value="RFBJ PROTEIN"/>
    <property type="match status" value="1"/>
</dbReference>
<proteinExistence type="predicted"/>
<keyword evidence="1" id="KW-0812">Transmembrane</keyword>
<dbReference type="CDD" id="cd04179">
    <property type="entry name" value="DPM_DPG-synthase_like"/>
    <property type="match status" value="1"/>
</dbReference>
<sequence>MYQNKSVCVVIPAHNETTQILRVLSTLPEWVDHIVVVDDASTDATADVVTGQAKKDGRVVLLRHDVNQGCGGALVSGYRWAIEHHIDIAVRMDGDGQMDPADLPALVEPVASGAVDYTKGNRFFSGNAYRHMPKIRYFGTAFLSLLTKIVSGYWHISDFQSGYTAISNKALNTIDWDRMYKQYGQPNDLMILLNVDNFRVADVPVEPVYNVGEKSGIRIKKVVFTISWLLFKRFFWRMKEKYIIKDFHPLVFFYLLGMGFGALTAGLFARLFYIWYISGYIPPINALAAMFSFMSASQFILFAMWFDMEANKDLKSESIKR</sequence>
<protein>
    <submittedName>
        <fullName evidence="3">Glycosyl transferase family 2</fullName>
    </submittedName>
</protein>
<keyword evidence="4" id="KW-1185">Reference proteome</keyword>
<name>A8ZU33_DESOH</name>
<feature type="transmembrane region" description="Helical" evidence="1">
    <location>
        <begin position="252"/>
        <end position="278"/>
    </location>
</feature>
<dbReference type="InterPro" id="IPR029044">
    <property type="entry name" value="Nucleotide-diphossugar_trans"/>
</dbReference>
<evidence type="ECO:0000313" key="3">
    <source>
        <dbReference type="EMBL" id="ABW66345.1"/>
    </source>
</evidence>
<dbReference type="SUPFAM" id="SSF53448">
    <property type="entry name" value="Nucleotide-diphospho-sugar transferases"/>
    <property type="match status" value="1"/>
</dbReference>
<accession>A8ZU33</accession>
<evidence type="ECO:0000313" key="4">
    <source>
        <dbReference type="Proteomes" id="UP000008561"/>
    </source>
</evidence>
<dbReference type="RefSeq" id="WP_012173964.1">
    <property type="nucleotide sequence ID" value="NC_009943.1"/>
</dbReference>
<dbReference type="InterPro" id="IPR001173">
    <property type="entry name" value="Glyco_trans_2-like"/>
</dbReference>
<dbReference type="STRING" id="96561.Dole_0535"/>
<dbReference type="Proteomes" id="UP000008561">
    <property type="component" value="Chromosome"/>
</dbReference>
<gene>
    <name evidence="3" type="ordered locus">Dole_0535</name>
</gene>
<keyword evidence="1" id="KW-0472">Membrane</keyword>
<feature type="domain" description="Glycosyltransferase 2-like" evidence="2">
    <location>
        <begin position="8"/>
        <end position="172"/>
    </location>
</feature>
<keyword evidence="1" id="KW-1133">Transmembrane helix</keyword>
<organism evidence="3 4">
    <name type="scientific">Desulfosudis oleivorans (strain DSM 6200 / JCM 39069 / Hxd3)</name>
    <name type="common">Desulfococcus oleovorans</name>
    <dbReference type="NCBI Taxonomy" id="96561"/>
    <lineage>
        <taxon>Bacteria</taxon>
        <taxon>Pseudomonadati</taxon>
        <taxon>Thermodesulfobacteriota</taxon>
        <taxon>Desulfobacteria</taxon>
        <taxon>Desulfobacterales</taxon>
        <taxon>Desulfosudaceae</taxon>
        <taxon>Desulfosudis</taxon>
    </lineage>
</organism>
<dbReference type="Gene3D" id="3.90.550.10">
    <property type="entry name" value="Spore Coat Polysaccharide Biosynthesis Protein SpsA, Chain A"/>
    <property type="match status" value="1"/>
</dbReference>
<evidence type="ECO:0000259" key="2">
    <source>
        <dbReference type="Pfam" id="PF00535"/>
    </source>
</evidence>
<dbReference type="GO" id="GO:0016740">
    <property type="term" value="F:transferase activity"/>
    <property type="evidence" value="ECO:0007669"/>
    <property type="project" value="UniProtKB-KW"/>
</dbReference>
<dbReference type="HOGENOM" id="CLU_033536_1_0_7"/>
<dbReference type="AlphaFoldDB" id="A8ZU33"/>
<dbReference type="eggNOG" id="COG1216">
    <property type="taxonomic scope" value="Bacteria"/>
</dbReference>
<feature type="transmembrane region" description="Helical" evidence="1">
    <location>
        <begin position="284"/>
        <end position="306"/>
    </location>
</feature>
<dbReference type="KEGG" id="dol:Dole_0535"/>
<dbReference type="InterPro" id="IPR050256">
    <property type="entry name" value="Glycosyltransferase_2"/>
</dbReference>
<dbReference type="CAZy" id="GT2">
    <property type="family name" value="Glycosyltransferase Family 2"/>
</dbReference>
<evidence type="ECO:0000256" key="1">
    <source>
        <dbReference type="SAM" id="Phobius"/>
    </source>
</evidence>
<dbReference type="OrthoDB" id="9810303at2"/>
<dbReference type="PANTHER" id="PTHR48090">
    <property type="entry name" value="UNDECAPRENYL-PHOSPHATE 4-DEOXY-4-FORMAMIDO-L-ARABINOSE TRANSFERASE-RELATED"/>
    <property type="match status" value="1"/>
</dbReference>
<dbReference type="EMBL" id="CP000859">
    <property type="protein sequence ID" value="ABW66345.1"/>
    <property type="molecule type" value="Genomic_DNA"/>
</dbReference>
<reference evidence="3 4" key="1">
    <citation type="submission" date="2007-10" db="EMBL/GenBank/DDBJ databases">
        <title>Complete sequence of Desulfococcus oleovorans Hxd3.</title>
        <authorList>
            <consortium name="US DOE Joint Genome Institute"/>
            <person name="Copeland A."/>
            <person name="Lucas S."/>
            <person name="Lapidus A."/>
            <person name="Barry K."/>
            <person name="Glavina del Rio T."/>
            <person name="Dalin E."/>
            <person name="Tice H."/>
            <person name="Pitluck S."/>
            <person name="Kiss H."/>
            <person name="Brettin T."/>
            <person name="Bruce D."/>
            <person name="Detter J.C."/>
            <person name="Han C."/>
            <person name="Schmutz J."/>
            <person name="Larimer F."/>
            <person name="Land M."/>
            <person name="Hauser L."/>
            <person name="Kyrpides N."/>
            <person name="Kim E."/>
            <person name="Wawrik B."/>
            <person name="Richardson P."/>
        </authorList>
    </citation>
    <scope>NUCLEOTIDE SEQUENCE [LARGE SCALE GENOMIC DNA]</scope>
    <source>
        <strain evidence="4">DSM 6200 / JCM 39069 / Hxd3</strain>
    </source>
</reference>
<dbReference type="Pfam" id="PF00535">
    <property type="entry name" value="Glycos_transf_2"/>
    <property type="match status" value="1"/>
</dbReference>
<keyword evidence="3" id="KW-0808">Transferase</keyword>